<dbReference type="InterPro" id="IPR053134">
    <property type="entry name" value="RNA-dir_DNA_polymerase"/>
</dbReference>
<keyword evidence="1" id="KW-0645">Protease</keyword>
<evidence type="ECO:0000256" key="4">
    <source>
        <dbReference type="ARBA" id="ARBA00022722"/>
    </source>
</evidence>
<dbReference type="GeneID" id="118348026"/>
<keyword evidence="3" id="KW-0548">Nucleotidyltransferase</keyword>
<dbReference type="Proteomes" id="UP000235220">
    <property type="component" value="Chromosome 3"/>
</dbReference>
<keyword evidence="5" id="KW-0255">Endonuclease</keyword>
<dbReference type="GO" id="GO:0008233">
    <property type="term" value="F:peptidase activity"/>
    <property type="evidence" value="ECO:0007669"/>
    <property type="project" value="UniProtKB-KW"/>
</dbReference>
<dbReference type="KEGG" id="jre:118348026"/>
<dbReference type="Pfam" id="PF03732">
    <property type="entry name" value="Retrotrans_gag"/>
    <property type="match status" value="1"/>
</dbReference>
<keyword evidence="2" id="KW-0808">Transferase</keyword>
<dbReference type="AlphaFoldDB" id="A0A6P9E8X3"/>
<sequence length="804" mass="92204">MKNKANRNIFLEAVLQQLNNLVASYERLAMQSGNTHRGEGSSNPKGQFKNNPLFEGNGGIHARTLRLDFPKFDGSEPMEWILKAKIFFEYFEIPNEQKLQVAYFHMEGNALSWYSWLRDSGPIGGWEDLIAALRVRFGPSTYEDPIGAFTKLRQTATVEEYQTEFETLSNKIKGLTEAFRISTFISGLRDDLKIMVTMLKPDTISVAFGLAKLQEEEVTRRNKGMPNRNQNQNLTNHPYIPKIPGPPPILRLPPPPPRPENRILINTYNPNRRPTIPIKRITPAQMQERKEKRLCYYCDEKFHLGHKCSRLKLFLLEGIEGEEKEETESNEGKLTAIEYQGVEEEEEELGELLSISLHAIAGSLSPKTMRVEGIINHQKVLILIDTSSTHSFMDSYVARKSKLPGAKVKLQGLQPPFNALEEEEHVPNLNKGSVKGLWLHLIGGEKTKVEGEKEPVLKQVINSFEDVFAEPCGLPPPRSHDHKIELLEGSKLACVRPYKYPYYQKTEIEKLVAEMQKSGIIKGSQGPYSSPVLLVRKADGSWRMCVDYRALNKNTVKDKYPIPNIDELLDELYGAEIFSKLDLRSGYHQIRMHEEDIHKTAFRTHEGHYEFMVMHFGLTNAPSTFQGLMNEVFKPYLRKFVLVFFDDILIYSKSLEEHLQHLHMVLETLRSHQFYAKKSKCVFGCHEVEYLGHLISKEGVKVEPHKISAMQEWPLPKSLKALRGFLGLTGYYRKFVKDYGAIASPLTALLKKKMLSYGQTKHKRHLRSLKQRWRRVGSYAYAGRKTHSFLKSRVKGKNSNVVHL</sequence>
<dbReference type="InterPro" id="IPR043502">
    <property type="entry name" value="DNA/RNA_pol_sf"/>
</dbReference>
<dbReference type="CDD" id="cd01647">
    <property type="entry name" value="RT_LTR"/>
    <property type="match status" value="1"/>
</dbReference>
<feature type="compositionally biased region" description="Polar residues" evidence="8">
    <location>
        <begin position="227"/>
        <end position="236"/>
    </location>
</feature>
<dbReference type="InterPro" id="IPR005162">
    <property type="entry name" value="Retrotrans_gag_dom"/>
</dbReference>
<evidence type="ECO:0000256" key="6">
    <source>
        <dbReference type="ARBA" id="ARBA00022801"/>
    </source>
</evidence>
<feature type="region of interest" description="Disordered" evidence="8">
    <location>
        <begin position="219"/>
        <end position="242"/>
    </location>
</feature>
<dbReference type="InterPro" id="IPR043128">
    <property type="entry name" value="Rev_trsase/Diguanyl_cyclase"/>
</dbReference>
<evidence type="ECO:0000256" key="1">
    <source>
        <dbReference type="ARBA" id="ARBA00022670"/>
    </source>
</evidence>
<dbReference type="PANTHER" id="PTHR24559">
    <property type="entry name" value="TRANSPOSON TY3-I GAG-POL POLYPROTEIN"/>
    <property type="match status" value="1"/>
</dbReference>
<organism evidence="9 10">
    <name type="scientific">Juglans regia</name>
    <name type="common">English walnut</name>
    <dbReference type="NCBI Taxonomy" id="51240"/>
    <lineage>
        <taxon>Eukaryota</taxon>
        <taxon>Viridiplantae</taxon>
        <taxon>Streptophyta</taxon>
        <taxon>Embryophyta</taxon>
        <taxon>Tracheophyta</taxon>
        <taxon>Spermatophyta</taxon>
        <taxon>Magnoliopsida</taxon>
        <taxon>eudicotyledons</taxon>
        <taxon>Gunneridae</taxon>
        <taxon>Pentapetalae</taxon>
        <taxon>rosids</taxon>
        <taxon>fabids</taxon>
        <taxon>Fagales</taxon>
        <taxon>Juglandaceae</taxon>
        <taxon>Juglans</taxon>
    </lineage>
</organism>
<dbReference type="PROSITE" id="PS50878">
    <property type="entry name" value="RT_POL"/>
    <property type="match status" value="1"/>
</dbReference>
<reference evidence="10" key="1">
    <citation type="submission" date="2025-08" db="UniProtKB">
        <authorList>
            <consortium name="RefSeq"/>
        </authorList>
    </citation>
    <scope>IDENTIFICATION</scope>
    <source>
        <tissue evidence="10">Leaves</tissue>
    </source>
</reference>
<evidence type="ECO:0000256" key="2">
    <source>
        <dbReference type="ARBA" id="ARBA00022679"/>
    </source>
</evidence>
<proteinExistence type="predicted"/>
<evidence type="ECO:0000313" key="9">
    <source>
        <dbReference type="Proteomes" id="UP000235220"/>
    </source>
</evidence>
<dbReference type="FunFam" id="3.10.10.10:FF:000007">
    <property type="entry name" value="Retrovirus-related Pol polyprotein from transposon 17.6-like Protein"/>
    <property type="match status" value="1"/>
</dbReference>
<accession>A0A6P9E8X3</accession>
<evidence type="ECO:0000256" key="7">
    <source>
        <dbReference type="ARBA" id="ARBA00022918"/>
    </source>
</evidence>
<gene>
    <name evidence="10" type="primary">LOC118348026</name>
</gene>
<dbReference type="SUPFAM" id="SSF56672">
    <property type="entry name" value="DNA/RNA polymerases"/>
    <property type="match status" value="1"/>
</dbReference>
<keyword evidence="6" id="KW-0378">Hydrolase</keyword>
<dbReference type="GO" id="GO:0003964">
    <property type="term" value="F:RNA-directed DNA polymerase activity"/>
    <property type="evidence" value="ECO:0007669"/>
    <property type="project" value="UniProtKB-KW"/>
</dbReference>
<evidence type="ECO:0000256" key="5">
    <source>
        <dbReference type="ARBA" id="ARBA00022759"/>
    </source>
</evidence>
<keyword evidence="9" id="KW-1185">Reference proteome</keyword>
<dbReference type="Gene3D" id="3.30.70.270">
    <property type="match status" value="2"/>
</dbReference>
<dbReference type="RefSeq" id="XP_035544645.1">
    <property type="nucleotide sequence ID" value="XM_035688752.1"/>
</dbReference>
<dbReference type="GO" id="GO:0004519">
    <property type="term" value="F:endonuclease activity"/>
    <property type="evidence" value="ECO:0007669"/>
    <property type="project" value="UniProtKB-KW"/>
</dbReference>
<dbReference type="OrthoDB" id="1432677at2759"/>
<evidence type="ECO:0000313" key="10">
    <source>
        <dbReference type="RefSeq" id="XP_035544645.1"/>
    </source>
</evidence>
<keyword evidence="7" id="KW-0695">RNA-directed DNA polymerase</keyword>
<dbReference type="Gramene" id="Jr03_21680_p1">
    <property type="protein sequence ID" value="cds.Jr03_21680_p1"/>
    <property type="gene ID" value="Jr03_21680"/>
</dbReference>
<evidence type="ECO:0000256" key="8">
    <source>
        <dbReference type="SAM" id="MobiDB-lite"/>
    </source>
</evidence>
<name>A0A6P9E8X3_JUGRE</name>
<dbReference type="Pfam" id="PF00078">
    <property type="entry name" value="RVT_1"/>
    <property type="match status" value="1"/>
</dbReference>
<dbReference type="InterPro" id="IPR000477">
    <property type="entry name" value="RT_dom"/>
</dbReference>
<dbReference type="GO" id="GO:0006508">
    <property type="term" value="P:proteolysis"/>
    <property type="evidence" value="ECO:0007669"/>
    <property type="project" value="UniProtKB-KW"/>
</dbReference>
<dbReference type="Gramene" id="Jr03_21670_p1">
    <property type="protein sequence ID" value="cds.Jr03_21670_p1"/>
    <property type="gene ID" value="Jr03_21670"/>
</dbReference>
<dbReference type="Gene3D" id="3.10.10.10">
    <property type="entry name" value="HIV Type 1 Reverse Transcriptase, subunit A, domain 1"/>
    <property type="match status" value="1"/>
</dbReference>
<protein>
    <submittedName>
        <fullName evidence="10">Uncharacterized protein LOC118348026</fullName>
    </submittedName>
</protein>
<evidence type="ECO:0000256" key="3">
    <source>
        <dbReference type="ARBA" id="ARBA00022695"/>
    </source>
</evidence>
<dbReference type="PANTHER" id="PTHR24559:SF450">
    <property type="entry name" value="RNA-DIRECTED DNA POLYMERASE HOMOLOG"/>
    <property type="match status" value="1"/>
</dbReference>
<keyword evidence="4" id="KW-0540">Nuclease</keyword>